<keyword evidence="1" id="KW-0812">Transmembrane</keyword>
<dbReference type="AlphaFoldDB" id="A0A9D2PT87"/>
<gene>
    <name evidence="2" type="ORF">H9931_01395</name>
</gene>
<reference evidence="2" key="2">
    <citation type="submission" date="2021-04" db="EMBL/GenBank/DDBJ databases">
        <authorList>
            <person name="Gilroy R."/>
        </authorList>
    </citation>
    <scope>NUCLEOTIDE SEQUENCE</scope>
    <source>
        <strain evidence="2">CHK198-12963</strain>
    </source>
</reference>
<accession>A0A9D2PT87</accession>
<proteinExistence type="predicted"/>
<feature type="transmembrane region" description="Helical" evidence="1">
    <location>
        <begin position="39"/>
        <end position="57"/>
    </location>
</feature>
<name>A0A9D2PT87_9FIRM</name>
<dbReference type="Proteomes" id="UP000823863">
    <property type="component" value="Unassembled WGS sequence"/>
</dbReference>
<reference evidence="2" key="1">
    <citation type="journal article" date="2021" name="PeerJ">
        <title>Extensive microbial diversity within the chicken gut microbiome revealed by metagenomics and culture.</title>
        <authorList>
            <person name="Gilroy R."/>
            <person name="Ravi A."/>
            <person name="Getino M."/>
            <person name="Pursley I."/>
            <person name="Horton D.L."/>
            <person name="Alikhan N.F."/>
            <person name="Baker D."/>
            <person name="Gharbi K."/>
            <person name="Hall N."/>
            <person name="Watson M."/>
            <person name="Adriaenssens E.M."/>
            <person name="Foster-Nyarko E."/>
            <person name="Jarju S."/>
            <person name="Secka A."/>
            <person name="Antonio M."/>
            <person name="Oren A."/>
            <person name="Chaudhuri R.R."/>
            <person name="La Ragione R."/>
            <person name="Hildebrand F."/>
            <person name="Pallen M.J."/>
        </authorList>
    </citation>
    <scope>NUCLEOTIDE SEQUENCE</scope>
    <source>
        <strain evidence="2">CHK198-12963</strain>
    </source>
</reference>
<comment type="caution">
    <text evidence="2">The sequence shown here is derived from an EMBL/GenBank/DDBJ whole genome shotgun (WGS) entry which is preliminary data.</text>
</comment>
<evidence type="ECO:0000313" key="3">
    <source>
        <dbReference type="Proteomes" id="UP000823863"/>
    </source>
</evidence>
<evidence type="ECO:0000256" key="1">
    <source>
        <dbReference type="SAM" id="Phobius"/>
    </source>
</evidence>
<evidence type="ECO:0000313" key="2">
    <source>
        <dbReference type="EMBL" id="HJC65361.1"/>
    </source>
</evidence>
<feature type="transmembrane region" description="Helical" evidence="1">
    <location>
        <begin position="7"/>
        <end position="27"/>
    </location>
</feature>
<keyword evidence="1" id="KW-1133">Transmembrane helix</keyword>
<sequence length="87" mass="9719">MSPLLRLFASWIFTNLLYMVFSPHSFLTLEYVRRISLRNFLLVWLFFYLLSGIPSALNLRGKKLISSLAPCAGLCLAVLLAGGVGII</sequence>
<protein>
    <submittedName>
        <fullName evidence="2">Uncharacterized protein</fullName>
    </submittedName>
</protein>
<dbReference type="EMBL" id="DWWB01000005">
    <property type="protein sequence ID" value="HJC65361.1"/>
    <property type="molecule type" value="Genomic_DNA"/>
</dbReference>
<feature type="transmembrane region" description="Helical" evidence="1">
    <location>
        <begin position="64"/>
        <end position="86"/>
    </location>
</feature>
<organism evidence="2 3">
    <name type="scientific">Candidatus Enterocloster excrementigallinarum</name>
    <dbReference type="NCBI Taxonomy" id="2838558"/>
    <lineage>
        <taxon>Bacteria</taxon>
        <taxon>Bacillati</taxon>
        <taxon>Bacillota</taxon>
        <taxon>Clostridia</taxon>
        <taxon>Lachnospirales</taxon>
        <taxon>Lachnospiraceae</taxon>
        <taxon>Enterocloster</taxon>
    </lineage>
</organism>
<keyword evidence="1" id="KW-0472">Membrane</keyword>